<feature type="chain" id="PRO_5011120775" evidence="1">
    <location>
        <begin position="22"/>
        <end position="345"/>
    </location>
</feature>
<evidence type="ECO:0000313" key="2">
    <source>
        <dbReference type="EMBL" id="SAL66036.1"/>
    </source>
</evidence>
<dbReference type="EMBL" id="FCON02000038">
    <property type="protein sequence ID" value="SAL66036.1"/>
    <property type="molecule type" value="Genomic_DNA"/>
</dbReference>
<dbReference type="AlphaFoldDB" id="A0A158JB14"/>
<accession>A0A158JB14</accession>
<evidence type="ECO:0000313" key="3">
    <source>
        <dbReference type="Proteomes" id="UP000054770"/>
    </source>
</evidence>
<name>A0A158JB14_9BURK</name>
<dbReference type="InterPro" id="IPR010869">
    <property type="entry name" value="DUF1501"/>
</dbReference>
<dbReference type="Proteomes" id="UP000054770">
    <property type="component" value="Unassembled WGS sequence"/>
</dbReference>
<proteinExistence type="predicted"/>
<dbReference type="OrthoDB" id="9779968at2"/>
<feature type="signal peptide" evidence="1">
    <location>
        <begin position="1"/>
        <end position="21"/>
    </location>
</feature>
<comment type="caution">
    <text evidence="2">The sequence shown here is derived from an EMBL/GenBank/DDBJ whole genome shotgun (WGS) entry which is preliminary data.</text>
</comment>
<gene>
    <name evidence="2" type="ORF">AWB68_03678</name>
</gene>
<keyword evidence="1" id="KW-0732">Signal</keyword>
<organism evidence="2 3">
    <name type="scientific">Caballeronia choica</name>
    <dbReference type="NCBI Taxonomy" id="326476"/>
    <lineage>
        <taxon>Bacteria</taxon>
        <taxon>Pseudomonadati</taxon>
        <taxon>Pseudomonadota</taxon>
        <taxon>Betaproteobacteria</taxon>
        <taxon>Burkholderiales</taxon>
        <taxon>Burkholderiaceae</taxon>
        <taxon>Caballeronia</taxon>
    </lineage>
</organism>
<dbReference type="Pfam" id="PF07394">
    <property type="entry name" value="DUF1501"/>
    <property type="match status" value="1"/>
</dbReference>
<reference evidence="2" key="1">
    <citation type="submission" date="2016-01" db="EMBL/GenBank/DDBJ databases">
        <authorList>
            <person name="Peeters C."/>
        </authorList>
    </citation>
    <scope>NUCLEOTIDE SEQUENCE [LARGE SCALE GENOMIC DNA]</scope>
    <source>
        <strain evidence="2">LMG 22940</strain>
    </source>
</reference>
<dbReference type="RefSeq" id="WP_087645765.1">
    <property type="nucleotide sequence ID" value="NZ_FCON02000038.1"/>
</dbReference>
<evidence type="ECO:0000256" key="1">
    <source>
        <dbReference type="SAM" id="SignalP"/>
    </source>
</evidence>
<dbReference type="PANTHER" id="PTHR43737">
    <property type="entry name" value="BLL7424 PROTEIN"/>
    <property type="match status" value="1"/>
</dbReference>
<protein>
    <submittedName>
        <fullName evidence="2">Twin-arginine translocation pathway signal sequence domain-containing protein</fullName>
    </submittedName>
</protein>
<keyword evidence="3" id="KW-1185">Reference proteome</keyword>
<sequence>MNRREFLSIGGACLCAPSAFAGVLPTAARSGVGRTLILVELKGGNDGLNTVVPFADPVYRLLRPTIGIARERVLQLDERTGLHPSLEPLMPLWRDGQLAIVQGVGYAQPNLSHFRSMEIWNTASRSDQYWRDGWLARALSAAGNAVDPIAIGSAEAGPFASGPLRFIDDADVRGTLKSRFPANPFGAAIRSAMLLLASAKPRRDLAVLRLTLNGFDTHQNQTRQHAMLLKTLSDGLLAMRRALIELGRWDEALVLTCSEFGRSARENQSGGTEHGTVAPHFVAGGCVRGGLYGAAPQLARLDGNGNLPLAIDFRQLYSTVLGAWLDLDASAILQQRFEPLPLIRT</sequence>
<dbReference type="PANTHER" id="PTHR43737:SF1">
    <property type="entry name" value="DUF1501 DOMAIN-CONTAINING PROTEIN"/>
    <property type="match status" value="1"/>
</dbReference>